<dbReference type="GO" id="GO:0032259">
    <property type="term" value="P:methylation"/>
    <property type="evidence" value="ECO:0007669"/>
    <property type="project" value="UniProtKB-KW"/>
</dbReference>
<evidence type="ECO:0000256" key="2">
    <source>
        <dbReference type="ARBA" id="ARBA00022603"/>
    </source>
</evidence>
<dbReference type="AlphaFoldDB" id="A0A163DUY6"/>
<dbReference type="GO" id="GO:0008757">
    <property type="term" value="F:S-adenosylmethionine-dependent methyltransferase activity"/>
    <property type="evidence" value="ECO:0007669"/>
    <property type="project" value="InterPro"/>
</dbReference>
<accession>A0A163DUY6</accession>
<dbReference type="PANTHER" id="PTHR44942">
    <property type="entry name" value="METHYLTRANSF_11 DOMAIN-CONTAINING PROTEIN"/>
    <property type="match status" value="1"/>
</dbReference>
<organism evidence="5 6">
    <name type="scientific">Phycomyces blakesleeanus (strain ATCC 8743b / DSM 1359 / FGSC 10004 / NBRC 33097 / NRRL 1555)</name>
    <dbReference type="NCBI Taxonomy" id="763407"/>
    <lineage>
        <taxon>Eukaryota</taxon>
        <taxon>Fungi</taxon>
        <taxon>Fungi incertae sedis</taxon>
        <taxon>Mucoromycota</taxon>
        <taxon>Mucoromycotina</taxon>
        <taxon>Mucoromycetes</taxon>
        <taxon>Mucorales</taxon>
        <taxon>Phycomycetaceae</taxon>
        <taxon>Phycomyces</taxon>
    </lineage>
</organism>
<dbReference type="FunCoup" id="A0A163DUY6">
    <property type="interactions" value="243"/>
</dbReference>
<dbReference type="GeneID" id="28999349"/>
<keyword evidence="6" id="KW-1185">Reference proteome</keyword>
<proteinExistence type="inferred from homology"/>
<dbReference type="Pfam" id="PF08241">
    <property type="entry name" value="Methyltransf_11"/>
    <property type="match status" value="1"/>
</dbReference>
<dbReference type="OrthoDB" id="66144at2759"/>
<gene>
    <name evidence="5" type="ORF">PHYBLDRAFT_181278</name>
</gene>
<reference evidence="6" key="1">
    <citation type="submission" date="2015-06" db="EMBL/GenBank/DDBJ databases">
        <title>Expansion of signal transduction pathways in fungi by whole-genome duplication.</title>
        <authorList>
            <consortium name="DOE Joint Genome Institute"/>
            <person name="Corrochano L.M."/>
            <person name="Kuo A."/>
            <person name="Marcet-Houben M."/>
            <person name="Polaino S."/>
            <person name="Salamov A."/>
            <person name="Villalobos J.M."/>
            <person name="Alvarez M.I."/>
            <person name="Avalos J."/>
            <person name="Benito E.P."/>
            <person name="Benoit I."/>
            <person name="Burger G."/>
            <person name="Camino L.P."/>
            <person name="Canovas D."/>
            <person name="Cerda-Olmedo E."/>
            <person name="Cheng J.-F."/>
            <person name="Dominguez A."/>
            <person name="Elias M."/>
            <person name="Eslava A.P."/>
            <person name="Glaser F."/>
            <person name="Grimwood J."/>
            <person name="Gutierrez G."/>
            <person name="Heitman J."/>
            <person name="Henrissat B."/>
            <person name="Iturriaga E.A."/>
            <person name="Lang B.F."/>
            <person name="Lavin J.L."/>
            <person name="Lee S."/>
            <person name="Li W."/>
            <person name="Lindquist E."/>
            <person name="Lopez-Garcia S."/>
            <person name="Luque E.M."/>
            <person name="Marcos A.T."/>
            <person name="Martin J."/>
            <person name="McCluskey K."/>
            <person name="Medina H.R."/>
            <person name="Miralles-Duran A."/>
            <person name="Miyazaki A."/>
            <person name="Munoz-Torres E."/>
            <person name="Oguiza J.A."/>
            <person name="Ohm R."/>
            <person name="Olmedo M."/>
            <person name="Orejas M."/>
            <person name="Ortiz-Castellanos L."/>
            <person name="Pisabarro A.G."/>
            <person name="Rodriguez-Romero J."/>
            <person name="Ruiz-Herrera J."/>
            <person name="Ruiz-Vazquez R."/>
            <person name="Sanz C."/>
            <person name="Schackwitz W."/>
            <person name="Schmutz J."/>
            <person name="Shahriari M."/>
            <person name="Shelest E."/>
            <person name="Silva-Franco F."/>
            <person name="Soanes D."/>
            <person name="Syed K."/>
            <person name="Tagua V.G."/>
            <person name="Talbot N.J."/>
            <person name="Thon M."/>
            <person name="De vries R.P."/>
            <person name="Wiebenga A."/>
            <person name="Yadav J.S."/>
            <person name="Braun E.L."/>
            <person name="Baker S."/>
            <person name="Garre V."/>
            <person name="Horwitz B."/>
            <person name="Torres-Martinez S."/>
            <person name="Idnurm A."/>
            <person name="Herrera-Estrella A."/>
            <person name="Gabaldon T."/>
            <person name="Grigoriev I.V."/>
        </authorList>
    </citation>
    <scope>NUCLEOTIDE SEQUENCE [LARGE SCALE GENOMIC DNA]</scope>
    <source>
        <strain evidence="6">NRRL 1555(-)</strain>
    </source>
</reference>
<evidence type="ECO:0000256" key="3">
    <source>
        <dbReference type="ARBA" id="ARBA00022679"/>
    </source>
</evidence>
<dbReference type="InterPro" id="IPR051052">
    <property type="entry name" value="Diverse_substrate_MTase"/>
</dbReference>
<evidence type="ECO:0000313" key="6">
    <source>
        <dbReference type="Proteomes" id="UP000077315"/>
    </source>
</evidence>
<comment type="similarity">
    <text evidence="1">Belongs to the methyltransferase superfamily.</text>
</comment>
<name>A0A163DUY6_PHYB8</name>
<sequence>MKTVHQTAAEGFKPAAESYAKTRPHYPDSLLEHFLQIVPTGSNVVDLAAGTGIMTEPLVKAGYRVTPVEPVEAMRQELERQVGIPALEGTSWKIPVDDGSQDAVMVAQAFHWFDDIETLREIHRVLKPGGVFALTWNMESKERSDWVAAIRRIYEVYDEAAPQYRKGHWKKVFETDEANQLFDLPLKHIRFTNDFEVPTSHVFERVLTKSYIATLSDQQKQQLRRDIEAQLVPEKGFVPNNDRMILYPHDTDLSWCLKKQ</sequence>
<dbReference type="RefSeq" id="XP_018291630.1">
    <property type="nucleotide sequence ID" value="XM_018438443.1"/>
</dbReference>
<dbReference type="VEuPathDB" id="FungiDB:PHYBLDRAFT_181278"/>
<keyword evidence="3" id="KW-0808">Transferase</keyword>
<evidence type="ECO:0000313" key="5">
    <source>
        <dbReference type="EMBL" id="OAD73590.1"/>
    </source>
</evidence>
<dbReference type="STRING" id="763407.A0A163DUY6"/>
<feature type="domain" description="Methyltransferase type 11" evidence="4">
    <location>
        <begin position="45"/>
        <end position="133"/>
    </location>
</feature>
<dbReference type="InParanoid" id="A0A163DUY6"/>
<dbReference type="CDD" id="cd02440">
    <property type="entry name" value="AdoMet_MTases"/>
    <property type="match status" value="1"/>
</dbReference>
<evidence type="ECO:0000259" key="4">
    <source>
        <dbReference type="Pfam" id="PF08241"/>
    </source>
</evidence>
<protein>
    <recommendedName>
        <fullName evidence="4">Methyltransferase type 11 domain-containing protein</fullName>
    </recommendedName>
</protein>
<keyword evidence="2" id="KW-0489">Methyltransferase</keyword>
<dbReference type="InterPro" id="IPR029063">
    <property type="entry name" value="SAM-dependent_MTases_sf"/>
</dbReference>
<evidence type="ECO:0000256" key="1">
    <source>
        <dbReference type="ARBA" id="ARBA00008361"/>
    </source>
</evidence>
<dbReference type="PANTHER" id="PTHR44942:SF4">
    <property type="entry name" value="METHYLTRANSFERASE TYPE 11 DOMAIN-CONTAINING PROTEIN"/>
    <property type="match status" value="1"/>
</dbReference>
<dbReference type="Proteomes" id="UP000077315">
    <property type="component" value="Unassembled WGS sequence"/>
</dbReference>
<dbReference type="SUPFAM" id="SSF53335">
    <property type="entry name" value="S-adenosyl-L-methionine-dependent methyltransferases"/>
    <property type="match status" value="1"/>
</dbReference>
<dbReference type="Gene3D" id="3.40.50.150">
    <property type="entry name" value="Vaccinia Virus protein VP39"/>
    <property type="match status" value="1"/>
</dbReference>
<dbReference type="EMBL" id="KV440980">
    <property type="protein sequence ID" value="OAD73590.1"/>
    <property type="molecule type" value="Genomic_DNA"/>
</dbReference>
<dbReference type="InterPro" id="IPR013216">
    <property type="entry name" value="Methyltransf_11"/>
</dbReference>